<keyword evidence="3" id="KW-0238">DNA-binding</keyword>
<accession>A0ABV2GSS8</accession>
<comment type="caution">
    <text evidence="3">The sequence shown here is derived from an EMBL/GenBank/DDBJ whole genome shotgun (WGS) entry which is preliminary data.</text>
</comment>
<sequence length="254" mass="27057">MNVNVVSDLLLLQFDKLPPQLKTAASYVLEHPRDVALLSMRNQARAAGVSHSTMMRLAEWLGLEGYEALRAVHADNLRDLPENGAPASPIQLPAHRARLMANHVAASLSQLGDQRSAEQHSAAAALLQDASEIWCVGSSLEKVVADHLAQTLAARDLNAQSINVGDELPLPYLLEAGPSLALLAVGLNSADFRTVRLAALASSRGAKVIAVTDYEESTLARIADEIVLVEAPIPSTFPSMVPAIAAVEMIVARL</sequence>
<evidence type="ECO:0000313" key="4">
    <source>
        <dbReference type="Proteomes" id="UP001549204"/>
    </source>
</evidence>
<dbReference type="Pfam" id="PF01380">
    <property type="entry name" value="SIS"/>
    <property type="match status" value="1"/>
</dbReference>
<dbReference type="PANTHER" id="PTHR30514">
    <property type="entry name" value="GLUCOKINASE"/>
    <property type="match status" value="1"/>
</dbReference>
<organism evidence="3 4">
    <name type="scientific">Mesorhizobium robiniae</name>
    <dbReference type="NCBI Taxonomy" id="559315"/>
    <lineage>
        <taxon>Bacteria</taxon>
        <taxon>Pseudomonadati</taxon>
        <taxon>Pseudomonadota</taxon>
        <taxon>Alphaproteobacteria</taxon>
        <taxon>Hyphomicrobiales</taxon>
        <taxon>Phyllobacteriaceae</taxon>
        <taxon>Mesorhizobium</taxon>
    </lineage>
</organism>
<dbReference type="GO" id="GO:0003677">
    <property type="term" value="F:DNA binding"/>
    <property type="evidence" value="ECO:0007669"/>
    <property type="project" value="UniProtKB-KW"/>
</dbReference>
<dbReference type="PROSITE" id="PS51464">
    <property type="entry name" value="SIS"/>
    <property type="match status" value="1"/>
</dbReference>
<dbReference type="InterPro" id="IPR046348">
    <property type="entry name" value="SIS_dom_sf"/>
</dbReference>
<dbReference type="InterPro" id="IPR000281">
    <property type="entry name" value="HTH_RpiR"/>
</dbReference>
<dbReference type="SUPFAM" id="SSF46689">
    <property type="entry name" value="Homeodomain-like"/>
    <property type="match status" value="1"/>
</dbReference>
<dbReference type="InterPro" id="IPR001347">
    <property type="entry name" value="SIS_dom"/>
</dbReference>
<keyword evidence="4" id="KW-1185">Reference proteome</keyword>
<dbReference type="InterPro" id="IPR036388">
    <property type="entry name" value="WH-like_DNA-bd_sf"/>
</dbReference>
<feature type="domain" description="HTH rpiR-type" evidence="1">
    <location>
        <begin position="4"/>
        <end position="80"/>
    </location>
</feature>
<dbReference type="Pfam" id="PF01418">
    <property type="entry name" value="HTH_6"/>
    <property type="match status" value="1"/>
</dbReference>
<dbReference type="EMBL" id="JBEPMC010000007">
    <property type="protein sequence ID" value="MET3581352.1"/>
    <property type="molecule type" value="Genomic_DNA"/>
</dbReference>
<dbReference type="InterPro" id="IPR047640">
    <property type="entry name" value="RpiR-like"/>
</dbReference>
<dbReference type="Proteomes" id="UP001549204">
    <property type="component" value="Unassembled WGS sequence"/>
</dbReference>
<evidence type="ECO:0000259" key="1">
    <source>
        <dbReference type="PROSITE" id="PS51071"/>
    </source>
</evidence>
<reference evidence="3 4" key="1">
    <citation type="submission" date="2024-06" db="EMBL/GenBank/DDBJ databases">
        <title>Genomic Encyclopedia of Type Strains, Phase IV (KMG-IV): sequencing the most valuable type-strain genomes for metagenomic binning, comparative biology and taxonomic classification.</title>
        <authorList>
            <person name="Goeker M."/>
        </authorList>
    </citation>
    <scope>NUCLEOTIDE SEQUENCE [LARGE SCALE GENOMIC DNA]</scope>
    <source>
        <strain evidence="3 4">DSM 100022</strain>
    </source>
</reference>
<name>A0ABV2GSS8_9HYPH</name>
<feature type="domain" description="SIS" evidence="2">
    <location>
        <begin position="123"/>
        <end position="254"/>
    </location>
</feature>
<protein>
    <submittedName>
        <fullName evidence="3">DNA-binding MurR/RpiR family transcriptional regulator</fullName>
    </submittedName>
</protein>
<evidence type="ECO:0000259" key="2">
    <source>
        <dbReference type="PROSITE" id="PS51464"/>
    </source>
</evidence>
<gene>
    <name evidence="3" type="ORF">ABID19_004398</name>
</gene>
<dbReference type="PROSITE" id="PS51071">
    <property type="entry name" value="HTH_RPIR"/>
    <property type="match status" value="1"/>
</dbReference>
<dbReference type="SUPFAM" id="SSF53697">
    <property type="entry name" value="SIS domain"/>
    <property type="match status" value="1"/>
</dbReference>
<dbReference type="InterPro" id="IPR009057">
    <property type="entry name" value="Homeodomain-like_sf"/>
</dbReference>
<dbReference type="Gene3D" id="1.10.10.10">
    <property type="entry name" value="Winged helix-like DNA-binding domain superfamily/Winged helix DNA-binding domain"/>
    <property type="match status" value="1"/>
</dbReference>
<dbReference type="RefSeq" id="WP_354492998.1">
    <property type="nucleotide sequence ID" value="NZ_JBEPMC010000007.1"/>
</dbReference>
<evidence type="ECO:0000313" key="3">
    <source>
        <dbReference type="EMBL" id="MET3581352.1"/>
    </source>
</evidence>
<dbReference type="Gene3D" id="3.40.50.10490">
    <property type="entry name" value="Glucose-6-phosphate isomerase like protein, domain 1"/>
    <property type="match status" value="1"/>
</dbReference>
<dbReference type="PANTHER" id="PTHR30514:SF18">
    <property type="entry name" value="RPIR-FAMILY TRANSCRIPTIONAL REGULATOR"/>
    <property type="match status" value="1"/>
</dbReference>
<proteinExistence type="predicted"/>